<evidence type="ECO:0000259" key="12">
    <source>
        <dbReference type="Pfam" id="PF00117"/>
    </source>
</evidence>
<feature type="binding site" evidence="11">
    <location>
        <position position="19"/>
    </location>
    <ligand>
        <name>CTP</name>
        <dbReference type="ChEBI" id="CHEBI:37563"/>
        <note>allosteric inhibitor</note>
    </ligand>
</feature>
<dbReference type="OrthoDB" id="9801107at2"/>
<evidence type="ECO:0000256" key="6">
    <source>
        <dbReference type="ARBA" id="ARBA00022840"/>
    </source>
</evidence>
<comment type="activity regulation">
    <text evidence="11">Allosterically activated by GTP, when glutamine is the substrate; GTP has no effect on the reaction when ammonia is the substrate. The allosteric effector GTP functions by stabilizing the protein conformation that binds the tetrahedral intermediate(s) formed during glutamine hydrolysis. Inhibited by the product CTP, via allosteric rather than competitive inhibition.</text>
</comment>
<evidence type="ECO:0000256" key="1">
    <source>
        <dbReference type="ARBA" id="ARBA00005171"/>
    </source>
</evidence>
<dbReference type="PANTHER" id="PTHR11550:SF0">
    <property type="entry name" value="CTP SYNTHASE-RELATED"/>
    <property type="match status" value="1"/>
</dbReference>
<dbReference type="CDD" id="cd03113">
    <property type="entry name" value="CTPS_N"/>
    <property type="match status" value="1"/>
</dbReference>
<evidence type="ECO:0000256" key="2">
    <source>
        <dbReference type="ARBA" id="ARBA00007533"/>
    </source>
</evidence>
<dbReference type="InterPro" id="IPR033828">
    <property type="entry name" value="GATase1_CTP_Synthase"/>
</dbReference>
<dbReference type="FunFam" id="3.40.50.880:FF:000002">
    <property type="entry name" value="CTP synthase"/>
    <property type="match status" value="1"/>
</dbReference>
<dbReference type="EC" id="6.3.4.2" evidence="11"/>
<comment type="miscellaneous">
    <text evidence="11">CTPSs have evolved a hybrid strategy for distinguishing between UTP and CTP. The overlapping regions of the product feedback inhibitory and substrate sites recognize a common feature in both compounds, the triphosphate moiety. To differentiate isosteric substrate and product pyrimidine rings, an additional pocket far from the expected kinase/ligase catalytic site, specifically recognizes the cytosine and ribose portions of the product inhibitor.</text>
</comment>
<feature type="binding site" evidence="11">
    <location>
        <begin position="20"/>
        <end position="25"/>
    </location>
    <ligand>
        <name>ATP</name>
        <dbReference type="ChEBI" id="CHEBI:30616"/>
    </ligand>
</feature>
<dbReference type="UniPathway" id="UPA00159">
    <property type="reaction ID" value="UER00277"/>
</dbReference>
<evidence type="ECO:0000256" key="9">
    <source>
        <dbReference type="ARBA" id="ARBA00022975"/>
    </source>
</evidence>
<reference evidence="15" key="1">
    <citation type="submission" date="2016-10" db="EMBL/GenBank/DDBJ databases">
        <authorList>
            <person name="Varghese N."/>
            <person name="Submissions S."/>
        </authorList>
    </citation>
    <scope>NUCLEOTIDE SEQUENCE [LARGE SCALE GENOMIC DNA]</scope>
    <source>
        <strain evidence="15">CGMCC 4.5579</strain>
    </source>
</reference>
<evidence type="ECO:0000256" key="11">
    <source>
        <dbReference type="HAMAP-Rule" id="MF_01227"/>
    </source>
</evidence>
<protein>
    <recommendedName>
        <fullName evidence="11">CTP synthase</fullName>
        <ecNumber evidence="11">6.3.4.2</ecNumber>
    </recommendedName>
    <alternativeName>
        <fullName evidence="11">Cytidine 5'-triphosphate synthase</fullName>
    </alternativeName>
    <alternativeName>
        <fullName evidence="11">Cytidine triphosphate synthetase</fullName>
        <shortName evidence="11">CTP synthetase</shortName>
        <shortName evidence="11">CTPS</shortName>
    </alternativeName>
    <alternativeName>
        <fullName evidence="11">UTP--ammonia ligase</fullName>
    </alternativeName>
</protein>
<dbReference type="SUPFAM" id="SSF52317">
    <property type="entry name" value="Class I glutamine amidotransferase-like"/>
    <property type="match status" value="1"/>
</dbReference>
<feature type="binding site" evidence="11">
    <location>
        <position position="151"/>
    </location>
    <ligand>
        <name>Mg(2+)</name>
        <dbReference type="ChEBI" id="CHEBI:18420"/>
    </ligand>
</feature>
<evidence type="ECO:0000256" key="5">
    <source>
        <dbReference type="ARBA" id="ARBA00022741"/>
    </source>
</evidence>
<feature type="active site" evidence="11">
    <location>
        <position position="524"/>
    </location>
</feature>
<dbReference type="SUPFAM" id="SSF52540">
    <property type="entry name" value="P-loop containing nucleoside triphosphate hydrolases"/>
    <property type="match status" value="1"/>
</dbReference>
<keyword evidence="5 11" id="KW-0547">Nucleotide-binding</keyword>
<feature type="binding site" evidence="11">
    <location>
        <begin position="198"/>
        <end position="203"/>
    </location>
    <ligand>
        <name>CTP</name>
        <dbReference type="ChEBI" id="CHEBI:37563"/>
        <note>allosteric inhibitor</note>
    </ligand>
</feature>
<sequence>MGLQPRTTKYVFVTGGVASSLGKGLTASSLGQLLTARGLRVTMQKLDPYLNVDPGTMNPFQHGEVFVTEDGAETDLDIGHYERFLDRNLAGSANVTTGQVYSAVIAKERRGEYLGDTVQVIPHITDEIKARILGLAESDGTGHRPDVVITEVGGTVGDIESLPFLEACRQVRHDVGRDNCFFLHVSLVPYLAPSGELKTKPTQHSVAALRNIGIQPDALVCRADRDLPADLKRKIGLMCDVETEAVIACPDAPSIYDIPKVLHREGLDAYVVRRLGLPFRDVDWTVWGDLLDRVHNPAETVRVAVVGKYIDLPDAYLSVTEALRAGGFAHRAKVEIVWVPSDEATTPAGAAAVLSAVDGILIPGGFGVRGIEGKVGAIHFARTRGIPVLGLCLGLQCMVIEVARNLAGLAGANSAEFAEDTPHPVISTMADQRDVVAGERDMGGTMRLGAYPAKLVPGSQVATAYGAREVSERHRHRYEVNNAYRKRLSEAGLLFSGTSPDDRLVEFVELPRDKHAFFVGTQAHPELKSRPTRPHPLFDAFIRAVVAYRTADRLPVELPETTVAAK</sequence>
<feature type="domain" description="CTP synthase N-terminal" evidence="13">
    <location>
        <begin position="9"/>
        <end position="277"/>
    </location>
</feature>
<feature type="binding site" evidence="11">
    <location>
        <begin position="198"/>
        <end position="203"/>
    </location>
    <ligand>
        <name>UTP</name>
        <dbReference type="ChEBI" id="CHEBI:46398"/>
    </ligand>
</feature>
<comment type="function">
    <text evidence="11">Catalyzes the ATP-dependent amination of UTP to CTP with either L-glutamine or ammonia as the source of nitrogen. Regulates intracellular CTP levels through interactions with the four ribonucleotide triphosphates.</text>
</comment>
<feature type="binding site" evidence="11">
    <location>
        <position position="77"/>
    </location>
    <ligand>
        <name>ATP</name>
        <dbReference type="ChEBI" id="CHEBI:30616"/>
    </ligand>
</feature>
<evidence type="ECO:0000256" key="7">
    <source>
        <dbReference type="ARBA" id="ARBA00022842"/>
    </source>
</evidence>
<comment type="pathway">
    <text evidence="1 11">Pyrimidine metabolism; CTP biosynthesis via de novo pathway; CTP from UDP: step 2/2.</text>
</comment>
<evidence type="ECO:0000256" key="4">
    <source>
        <dbReference type="ARBA" id="ARBA00022723"/>
    </source>
</evidence>
<feature type="binding site" evidence="11">
    <location>
        <position position="365"/>
    </location>
    <ligand>
        <name>L-glutamine</name>
        <dbReference type="ChEBI" id="CHEBI:58359"/>
    </ligand>
</feature>
<feature type="binding site" evidence="11">
    <location>
        <position position="234"/>
    </location>
    <ligand>
        <name>UTP</name>
        <dbReference type="ChEBI" id="CHEBI:46398"/>
    </ligand>
</feature>
<dbReference type="InterPro" id="IPR027417">
    <property type="entry name" value="P-loop_NTPase"/>
</dbReference>
<dbReference type="Proteomes" id="UP000198727">
    <property type="component" value="Unassembled WGS sequence"/>
</dbReference>
<evidence type="ECO:0000313" key="14">
    <source>
        <dbReference type="EMBL" id="SFQ73344.1"/>
    </source>
</evidence>
<dbReference type="NCBIfam" id="NF003792">
    <property type="entry name" value="PRK05380.1"/>
    <property type="match status" value="1"/>
</dbReference>
<name>A0A1I6AXC7_9PSEU</name>
<dbReference type="InterPro" id="IPR004468">
    <property type="entry name" value="CTP_synthase"/>
</dbReference>
<dbReference type="FunFam" id="3.40.50.300:FF:000009">
    <property type="entry name" value="CTP synthase"/>
    <property type="match status" value="1"/>
</dbReference>
<keyword evidence="7 11" id="KW-0460">Magnesium</keyword>
<feature type="binding site" evidence="11">
    <location>
        <position position="477"/>
    </location>
    <ligand>
        <name>L-glutamine</name>
        <dbReference type="ChEBI" id="CHEBI:58359"/>
    </ligand>
</feature>
<keyword evidence="9 11" id="KW-0665">Pyrimidine biosynthesis</keyword>
<comment type="catalytic activity">
    <reaction evidence="11">
        <text>L-glutamine + H2O = L-glutamate + NH4(+)</text>
        <dbReference type="Rhea" id="RHEA:15889"/>
        <dbReference type="ChEBI" id="CHEBI:15377"/>
        <dbReference type="ChEBI" id="CHEBI:28938"/>
        <dbReference type="ChEBI" id="CHEBI:29985"/>
        <dbReference type="ChEBI" id="CHEBI:58359"/>
    </reaction>
</comment>
<dbReference type="PANTHER" id="PTHR11550">
    <property type="entry name" value="CTP SYNTHASE"/>
    <property type="match status" value="1"/>
</dbReference>
<dbReference type="InterPro" id="IPR017456">
    <property type="entry name" value="CTP_synthase_N"/>
</dbReference>
<comment type="subunit">
    <text evidence="11">Homotetramer.</text>
</comment>
<dbReference type="HAMAP" id="MF_01227">
    <property type="entry name" value="PyrG"/>
    <property type="match status" value="1"/>
</dbReference>
<comment type="similarity">
    <text evidence="2 11">Belongs to the CTP synthase family.</text>
</comment>
<proteinExistence type="inferred from homology"/>
<feature type="region of interest" description="Amidoligase domain" evidence="11">
    <location>
        <begin position="1"/>
        <end position="277"/>
    </location>
</feature>
<dbReference type="InterPro" id="IPR017926">
    <property type="entry name" value="GATASE"/>
</dbReference>
<dbReference type="Pfam" id="PF00117">
    <property type="entry name" value="GATase"/>
    <property type="match status" value="1"/>
</dbReference>
<dbReference type="GO" id="GO:0097268">
    <property type="term" value="C:cytoophidium"/>
    <property type="evidence" value="ECO:0007669"/>
    <property type="project" value="UniProtKB-ARBA"/>
</dbReference>
<evidence type="ECO:0000256" key="3">
    <source>
        <dbReference type="ARBA" id="ARBA00022598"/>
    </source>
</evidence>
<feature type="binding site" evidence="11">
    <location>
        <begin position="393"/>
        <end position="396"/>
    </location>
    <ligand>
        <name>L-glutamine</name>
        <dbReference type="ChEBI" id="CHEBI:58359"/>
    </ligand>
</feature>
<dbReference type="EMBL" id="FOWW01000015">
    <property type="protein sequence ID" value="SFQ73344.1"/>
    <property type="molecule type" value="Genomic_DNA"/>
</dbReference>
<evidence type="ECO:0000256" key="8">
    <source>
        <dbReference type="ARBA" id="ARBA00022962"/>
    </source>
</evidence>
<dbReference type="InterPro" id="IPR029062">
    <property type="entry name" value="Class_I_gatase-like"/>
</dbReference>
<feature type="binding site" evidence="11">
    <location>
        <position position="19"/>
    </location>
    <ligand>
        <name>UTP</name>
        <dbReference type="ChEBI" id="CHEBI:46398"/>
    </ligand>
</feature>
<keyword evidence="4 11" id="KW-0479">Metal-binding</keyword>
<feature type="binding site" evidence="11">
    <location>
        <position position="252"/>
    </location>
    <ligand>
        <name>ATP</name>
        <dbReference type="ChEBI" id="CHEBI:30616"/>
    </ligand>
</feature>
<dbReference type="GO" id="GO:0046872">
    <property type="term" value="F:metal ion binding"/>
    <property type="evidence" value="ECO:0007669"/>
    <property type="project" value="UniProtKB-KW"/>
</dbReference>
<keyword evidence="15" id="KW-1185">Reference proteome</keyword>
<dbReference type="RefSeq" id="WP_092536902.1">
    <property type="nucleotide sequence ID" value="NZ_FOWW01000015.1"/>
</dbReference>
<feature type="binding site" evidence="11">
    <location>
        <position position="416"/>
    </location>
    <ligand>
        <name>L-glutamine</name>
        <dbReference type="ChEBI" id="CHEBI:58359"/>
    </ligand>
</feature>
<keyword evidence="8 11" id="KW-0315">Glutamine amidotransferase</keyword>
<gene>
    <name evidence="11" type="primary">pyrG</name>
    <name evidence="14" type="ORF">SAMN05421810_11564</name>
</gene>
<dbReference type="GO" id="GO:0044210">
    <property type="term" value="P:'de novo' CTP biosynthetic process"/>
    <property type="evidence" value="ECO:0007669"/>
    <property type="project" value="UniProtKB-UniRule"/>
</dbReference>
<dbReference type="CDD" id="cd01746">
    <property type="entry name" value="GATase1_CTP_Synthase"/>
    <property type="match status" value="1"/>
</dbReference>
<accession>A0A1I6AXC7</accession>
<evidence type="ECO:0000256" key="10">
    <source>
        <dbReference type="ARBA" id="ARBA00047781"/>
    </source>
</evidence>
<dbReference type="Gene3D" id="3.40.50.300">
    <property type="entry name" value="P-loop containing nucleotide triphosphate hydrolases"/>
    <property type="match status" value="1"/>
</dbReference>
<dbReference type="AlphaFoldDB" id="A0A1I6AXC7"/>
<evidence type="ECO:0000259" key="13">
    <source>
        <dbReference type="Pfam" id="PF06418"/>
    </source>
</evidence>
<keyword evidence="3 11" id="KW-0436">Ligase</keyword>
<dbReference type="NCBIfam" id="TIGR00337">
    <property type="entry name" value="PyrG"/>
    <property type="match status" value="1"/>
</dbReference>
<dbReference type="STRING" id="587909.SAMN05421810_11564"/>
<comment type="catalytic activity">
    <reaction evidence="10 11">
        <text>UTP + L-glutamine + ATP + H2O = CTP + L-glutamate + ADP + phosphate + 2 H(+)</text>
        <dbReference type="Rhea" id="RHEA:26426"/>
        <dbReference type="ChEBI" id="CHEBI:15377"/>
        <dbReference type="ChEBI" id="CHEBI:15378"/>
        <dbReference type="ChEBI" id="CHEBI:29985"/>
        <dbReference type="ChEBI" id="CHEBI:30616"/>
        <dbReference type="ChEBI" id="CHEBI:37563"/>
        <dbReference type="ChEBI" id="CHEBI:43474"/>
        <dbReference type="ChEBI" id="CHEBI:46398"/>
        <dbReference type="ChEBI" id="CHEBI:58359"/>
        <dbReference type="ChEBI" id="CHEBI:456216"/>
        <dbReference type="EC" id="6.3.4.2"/>
    </reaction>
</comment>
<feature type="binding site" evidence="11">
    <location>
        <position position="234"/>
    </location>
    <ligand>
        <name>CTP</name>
        <dbReference type="ChEBI" id="CHEBI:37563"/>
        <note>allosteric inhibitor</note>
    </ligand>
</feature>
<feature type="domain" description="Glutamine amidotransferase" evidence="12">
    <location>
        <begin position="312"/>
        <end position="543"/>
    </location>
</feature>
<dbReference type="GO" id="GO:0003883">
    <property type="term" value="F:CTP synthase activity"/>
    <property type="evidence" value="ECO:0007669"/>
    <property type="project" value="UniProtKB-UniRule"/>
</dbReference>
<keyword evidence="6 11" id="KW-0067">ATP-binding</keyword>
<dbReference type="GO" id="GO:0004359">
    <property type="term" value="F:glutaminase activity"/>
    <property type="evidence" value="ECO:0007669"/>
    <property type="project" value="RHEA"/>
</dbReference>
<dbReference type="GO" id="GO:0042802">
    <property type="term" value="F:identical protein binding"/>
    <property type="evidence" value="ECO:0007669"/>
    <property type="project" value="TreeGrafter"/>
</dbReference>
<feature type="binding site" evidence="11">
    <location>
        <begin position="158"/>
        <end position="160"/>
    </location>
    <ligand>
        <name>CTP</name>
        <dbReference type="ChEBI" id="CHEBI:37563"/>
        <note>allosteric inhibitor</note>
    </ligand>
</feature>
<dbReference type="Gene3D" id="3.40.50.880">
    <property type="match status" value="1"/>
</dbReference>
<dbReference type="GO" id="GO:0005829">
    <property type="term" value="C:cytosol"/>
    <property type="evidence" value="ECO:0007669"/>
    <property type="project" value="TreeGrafter"/>
</dbReference>
<feature type="binding site" evidence="11">
    <location>
        <position position="77"/>
    </location>
    <ligand>
        <name>Mg(2+)</name>
        <dbReference type="ChEBI" id="CHEBI:18420"/>
    </ligand>
</feature>
<feature type="active site" evidence="11">
    <location>
        <position position="526"/>
    </location>
</feature>
<dbReference type="GO" id="GO:0019856">
    <property type="term" value="P:pyrimidine nucleobase biosynthetic process"/>
    <property type="evidence" value="ECO:0007669"/>
    <property type="project" value="TreeGrafter"/>
</dbReference>
<dbReference type="GO" id="GO:0005524">
    <property type="term" value="F:ATP binding"/>
    <property type="evidence" value="ECO:0007669"/>
    <property type="project" value="UniProtKB-KW"/>
</dbReference>
<comment type="catalytic activity">
    <reaction evidence="11">
        <text>UTP + NH4(+) + ATP = CTP + ADP + phosphate + 2 H(+)</text>
        <dbReference type="Rhea" id="RHEA:16597"/>
        <dbReference type="ChEBI" id="CHEBI:15378"/>
        <dbReference type="ChEBI" id="CHEBI:28938"/>
        <dbReference type="ChEBI" id="CHEBI:30616"/>
        <dbReference type="ChEBI" id="CHEBI:37563"/>
        <dbReference type="ChEBI" id="CHEBI:43474"/>
        <dbReference type="ChEBI" id="CHEBI:46398"/>
        <dbReference type="ChEBI" id="CHEBI:456216"/>
    </reaction>
</comment>
<dbReference type="Pfam" id="PF06418">
    <property type="entry name" value="CTP_synth_N"/>
    <property type="match status" value="1"/>
</dbReference>
<comment type="caution">
    <text evidence="11">Lacks conserved residue(s) required for the propagation of feature annotation.</text>
</comment>
<evidence type="ECO:0000313" key="15">
    <source>
        <dbReference type="Proteomes" id="UP000198727"/>
    </source>
</evidence>
<organism evidence="14 15">
    <name type="scientific">Amycolatopsis arida</name>
    <dbReference type="NCBI Taxonomy" id="587909"/>
    <lineage>
        <taxon>Bacteria</taxon>
        <taxon>Bacillati</taxon>
        <taxon>Actinomycetota</taxon>
        <taxon>Actinomycetes</taxon>
        <taxon>Pseudonocardiales</taxon>
        <taxon>Pseudonocardiaceae</taxon>
        <taxon>Amycolatopsis</taxon>
    </lineage>
</organism>
<feature type="active site" description="Nucleophile; for glutamine hydrolysis" evidence="11">
    <location>
        <position position="392"/>
    </location>
</feature>
<dbReference type="PROSITE" id="PS51273">
    <property type="entry name" value="GATASE_TYPE_1"/>
    <property type="match status" value="1"/>
</dbReference>